<dbReference type="CDD" id="cd00155">
    <property type="entry name" value="RasGEF"/>
    <property type="match status" value="1"/>
</dbReference>
<dbReference type="SUPFAM" id="SSF49758">
    <property type="entry name" value="Calpain large subunit, middle domain (domain III)"/>
    <property type="match status" value="4"/>
</dbReference>
<dbReference type="InterPro" id="IPR022683">
    <property type="entry name" value="Calpain_III"/>
</dbReference>
<evidence type="ECO:0000256" key="2">
    <source>
        <dbReference type="PROSITE-ProRule" id="PRU00168"/>
    </source>
</evidence>
<dbReference type="PANTHER" id="PTHR23113:SF366">
    <property type="entry name" value="RAS GUANINE NUCLEOTIDE EXCHANGE FACTOR R"/>
    <property type="match status" value="1"/>
</dbReference>
<feature type="domain" description="Ras-GEF" evidence="4">
    <location>
        <begin position="1594"/>
        <end position="1823"/>
    </location>
</feature>
<reference evidence="6 7" key="1">
    <citation type="submission" date="2010-05" db="EMBL/GenBank/DDBJ databases">
        <title>The Genome Sequence of Thecamonas trahens ATCC 50062.</title>
        <authorList>
            <consortium name="The Broad Institute Genome Sequencing Platform"/>
            <person name="Russ C."/>
            <person name="Cuomo C."/>
            <person name="Shea T."/>
            <person name="Young S.K."/>
            <person name="Zeng Q."/>
            <person name="Koehrsen M."/>
            <person name="Haas B."/>
            <person name="Borodovsky M."/>
            <person name="Guigo R."/>
            <person name="Alvarado L."/>
            <person name="Berlin A."/>
            <person name="Bochicchio J."/>
            <person name="Borenstein D."/>
            <person name="Chapman S."/>
            <person name="Chen Z."/>
            <person name="Freedman E."/>
            <person name="Gellesch M."/>
            <person name="Goldberg J."/>
            <person name="Griggs A."/>
            <person name="Gujja S."/>
            <person name="Heilman E."/>
            <person name="Heiman D."/>
            <person name="Hepburn T."/>
            <person name="Howarth C."/>
            <person name="Jen D."/>
            <person name="Larson L."/>
            <person name="Mehta T."/>
            <person name="Park D."/>
            <person name="Pearson M."/>
            <person name="Roberts A."/>
            <person name="Saif S."/>
            <person name="Shenoy N."/>
            <person name="Sisk P."/>
            <person name="Stolte C."/>
            <person name="Sykes S."/>
            <person name="Thomson T."/>
            <person name="Walk T."/>
            <person name="White J."/>
            <person name="Yandava C."/>
            <person name="Burger G."/>
            <person name="Gray M.W."/>
            <person name="Holland P.W.H."/>
            <person name="King N."/>
            <person name="Lang F.B.F."/>
            <person name="Roger A.J."/>
            <person name="Ruiz-Trillo I."/>
            <person name="Lander E."/>
            <person name="Nusbaum C."/>
        </authorList>
    </citation>
    <scope>NUCLEOTIDE SEQUENCE [LARGE SCALE GENOMIC DNA]</scope>
    <source>
        <strain evidence="6 7">ATCC 50062</strain>
    </source>
</reference>
<dbReference type="Pfam" id="PF00617">
    <property type="entry name" value="RasGEF"/>
    <property type="match status" value="1"/>
</dbReference>
<dbReference type="GO" id="GO:0005886">
    <property type="term" value="C:plasma membrane"/>
    <property type="evidence" value="ECO:0007669"/>
    <property type="project" value="TreeGrafter"/>
</dbReference>
<feature type="compositionally biased region" description="Low complexity" evidence="3">
    <location>
        <begin position="1120"/>
        <end position="1131"/>
    </location>
</feature>
<evidence type="ECO:0000259" key="4">
    <source>
        <dbReference type="PROSITE" id="PS50009"/>
    </source>
</evidence>
<dbReference type="SUPFAM" id="SSF48366">
    <property type="entry name" value="Ras GEF"/>
    <property type="match status" value="1"/>
</dbReference>
<dbReference type="Gene3D" id="1.10.840.10">
    <property type="entry name" value="Ras guanine-nucleotide exchange factors catalytic domain"/>
    <property type="match status" value="1"/>
</dbReference>
<dbReference type="PANTHER" id="PTHR23113">
    <property type="entry name" value="GUANINE NUCLEOTIDE EXCHANGE FACTOR"/>
    <property type="match status" value="1"/>
</dbReference>
<dbReference type="SMART" id="SM00229">
    <property type="entry name" value="RasGEFN"/>
    <property type="match status" value="1"/>
</dbReference>
<dbReference type="eggNOG" id="KOG3417">
    <property type="taxonomic scope" value="Eukaryota"/>
</dbReference>
<dbReference type="STRING" id="461836.A0A0L0DBQ9"/>
<dbReference type="SMART" id="SM00147">
    <property type="entry name" value="RasGEF"/>
    <property type="match status" value="1"/>
</dbReference>
<proteinExistence type="predicted"/>
<dbReference type="InterPro" id="IPR000651">
    <property type="entry name" value="Ras-like_Gua-exchang_fac_N"/>
</dbReference>
<feature type="region of interest" description="Disordered" evidence="3">
    <location>
        <begin position="1111"/>
        <end position="1131"/>
    </location>
</feature>
<feature type="compositionally biased region" description="Low complexity" evidence="3">
    <location>
        <begin position="55"/>
        <end position="76"/>
    </location>
</feature>
<dbReference type="Gene3D" id="1.20.870.10">
    <property type="entry name" value="Son of sevenless (SoS) protein Chain: S domain 1"/>
    <property type="match status" value="1"/>
</dbReference>
<dbReference type="Pfam" id="PF00618">
    <property type="entry name" value="RasGEF_N"/>
    <property type="match status" value="1"/>
</dbReference>
<dbReference type="InterPro" id="IPR036213">
    <property type="entry name" value="Calpain_III_sf"/>
</dbReference>
<dbReference type="Pfam" id="PF01067">
    <property type="entry name" value="Calpain_III"/>
    <property type="match status" value="2"/>
</dbReference>
<gene>
    <name evidence="6" type="ORF">AMSG_06056</name>
</gene>
<dbReference type="InterPro" id="IPR008937">
    <property type="entry name" value="Ras-like_GEF"/>
</dbReference>
<dbReference type="GO" id="GO:0051301">
    <property type="term" value="P:cell division"/>
    <property type="evidence" value="ECO:0007669"/>
    <property type="project" value="UniProtKB-KW"/>
</dbReference>
<evidence type="ECO:0000259" key="5">
    <source>
        <dbReference type="PROSITE" id="PS50212"/>
    </source>
</evidence>
<evidence type="ECO:0000256" key="3">
    <source>
        <dbReference type="SAM" id="MobiDB-lite"/>
    </source>
</evidence>
<dbReference type="Proteomes" id="UP000054408">
    <property type="component" value="Unassembled WGS sequence"/>
</dbReference>
<keyword evidence="6" id="KW-0132">Cell division</keyword>
<dbReference type="GO" id="GO:0007265">
    <property type="term" value="P:Ras protein signal transduction"/>
    <property type="evidence" value="ECO:0007669"/>
    <property type="project" value="TreeGrafter"/>
</dbReference>
<feature type="domain" description="N-terminal Ras-GEF" evidence="5">
    <location>
        <begin position="1153"/>
        <end position="1302"/>
    </location>
</feature>
<keyword evidence="6" id="KW-0131">Cell cycle</keyword>
<evidence type="ECO:0000256" key="1">
    <source>
        <dbReference type="ARBA" id="ARBA00022658"/>
    </source>
</evidence>
<dbReference type="CDD" id="cd06224">
    <property type="entry name" value="REM"/>
    <property type="match status" value="1"/>
</dbReference>
<dbReference type="InterPro" id="IPR022682">
    <property type="entry name" value="Calpain_domain_III"/>
</dbReference>
<sequence length="1831" mass="196616">MTDECSLCHKPLLAEEEPVTVGSGARLRILHPSCFDWLKAEKQRRATSVASDGPSTVTAGQASATGAAARATTLPPARRDGSVTAGASELETVVAASVRGTWCGKSAGGGYSENTFSNNPQFVLRLPQSNSVEPLPITLRLTQCGPVAASAPHAVGIQVCSRGGGWVSNVSQDDFLQISLTRATVASRSCSLPPQTYTLVPHTLKAGEEGSFKLEVLVSEHLAGDVCLEPWSSPLAAEFPHVVEVESGWFGSSAGGSINDLTCSRNPQWFVRVSEAAEGAAIAPVAVALELDQGSVPSAEVRLRHIGLHVLDLNGGRFNNSVLLKKDILGSSGDYARLRMVSWRGFLTPRSAAYTVLPSTFEPKDEAPFTLRFYSSAPIEVVAAPEYSGGQAEYGNCVKVTSAWEGITAGGCLNYETALNNPMFFVSSGSVTGYTLELTLRQLPGVLESESADAPLHHIGLSVGRSFEDIRRGQAIADSGSFVNAAAVSVSAVVPPGEGPVCVVVATFNPGEERAFELAVESDALLQVVPSVLECDASYTAVTSASAAWRADEGAAPGEGPISYFDNPQFALSLTEPATDVFICLAQRPAPGQHYLEQAIILADANGERLIHNGFACVADSGDYLPHREVTLAVKGLEPRATPFTIMPTNMTPGVATEFTLVVRSSAPVELVPLPLPSATEVRSKLISDLTAEEKQVAAMTSISTRVDVLDSVDDRVAQRAQFEQLGLTSTLERISSVFELDDEMKAMVEEYNDEMAADNNDVSAREHAKKLAELDPLWSVKLALPYLASEELASPREDGPEVGTPVATRNDDGTYTMTLDSRVPVWSLVAYVLDALPHPGGLTAASLSLFVPTPGQPGAELVCLNEHDTLSMYVEVYVAELTLTLGARMVPIELALGAGVSRTLELPADLTAASAIAAAASTFGFRAVEMGLLLVDAAEAEATADGAGASAPVSGAARRLAARRGRYTSFTATQTVSSSAAAAAAGGGSSGGGTGEAAETWLEPDALIGQACEAKASLMLARQPVSMHVAVHFFEIIDVRVEVSFAARVRELKSRVMAAPELANHIVPSLFRTHGLFVDGADGKPRALDSELTLSAAGLEPGDKLSLRLKTEGGDEESSGASSAASEDADEVAVWAEVGRSETNWREEVVDGELVLSAASLNQLVLKLTDLDGDLAFQETFLLTYESFTDASTVMDKLVERFRVPPQSSLPQYAALSEAMFENTVVIPIRHQVLSIVIGWAQYFSKYMAPEDKAQLETTAFAVDPKRSMTSFVVNCLGLHERDAQAEQAQAAADKVLLRVKVGAKSKVLSFDGGMLVGEGKALVARKFELPPEPGLEDYQFSSYKLGVLDESIYFRDVGLTNLEEVFFKEGALAVGELAIPPEEQILLRVTLESGSSKVIAFGRNVAVAEMISLILFKFGLEEPAEAYELFCDEYGVMDGEQTLLSYALKNKSVVQLRQAGSSSDGAKSSANSAAIISVVCDDKARRQFVFPASTTVSSALNHIGVSFGVLELDKYVLKCVAYGRLEGAETMGSYALPPRSEVYFTRRNLTDGTSETLNYTLIRPSVVPAPDKVPKPKVPKRAARNLTIWDIDESEAARQLTLMDHAAYALIEPIELLNQAWTKEKYAYRCANLLAFIHRFNRISSWVAQTILAETKVRKRAQVMKWHVKLCAELRKLNNFHAVMAVLGGLSNPAVSRLKWTKGRLGRGTNKSLESLESLMSMEMGYTAYRTALQNSERAVPYIGVFLGDLIFIEDGNPDLIDGLVHWSKFRMMRNAIAEIRSFQSKPYAFVPVEPLQRYLNRIPLVGEKELYATSLELEPRGADRSDIE</sequence>
<dbReference type="OrthoDB" id="28357at2759"/>
<keyword evidence="1 2" id="KW-0344">Guanine-nucleotide releasing factor</keyword>
<dbReference type="SMART" id="SM00720">
    <property type="entry name" value="calpain_III"/>
    <property type="match status" value="2"/>
</dbReference>
<dbReference type="RefSeq" id="XP_013757561.1">
    <property type="nucleotide sequence ID" value="XM_013902107.1"/>
</dbReference>
<accession>A0A0L0DBQ9</accession>
<dbReference type="PROSITE" id="PS50212">
    <property type="entry name" value="RASGEF_NTER"/>
    <property type="match status" value="1"/>
</dbReference>
<dbReference type="GeneID" id="25565318"/>
<dbReference type="Gene3D" id="2.60.120.380">
    <property type="match status" value="4"/>
</dbReference>
<protein>
    <submittedName>
        <fullName evidence="6">Cell division control protein</fullName>
    </submittedName>
</protein>
<dbReference type="EMBL" id="GL349457">
    <property type="protein sequence ID" value="KNC49777.1"/>
    <property type="molecule type" value="Genomic_DNA"/>
</dbReference>
<dbReference type="InterPro" id="IPR001895">
    <property type="entry name" value="RASGEF_cat_dom"/>
</dbReference>
<dbReference type="InterPro" id="IPR011989">
    <property type="entry name" value="ARM-like"/>
</dbReference>
<dbReference type="InterPro" id="IPR023578">
    <property type="entry name" value="Ras_GEF_dom_sf"/>
</dbReference>
<feature type="region of interest" description="Disordered" evidence="3">
    <location>
        <begin position="46"/>
        <end position="85"/>
    </location>
</feature>
<dbReference type="Gene3D" id="1.25.10.10">
    <property type="entry name" value="Leucine-rich Repeat Variant"/>
    <property type="match status" value="1"/>
</dbReference>
<evidence type="ECO:0000313" key="7">
    <source>
        <dbReference type="Proteomes" id="UP000054408"/>
    </source>
</evidence>
<dbReference type="eggNOG" id="KOG0045">
    <property type="taxonomic scope" value="Eukaryota"/>
</dbReference>
<name>A0A0L0DBQ9_THETB</name>
<dbReference type="InterPro" id="IPR036964">
    <property type="entry name" value="RASGEF_cat_dom_sf"/>
</dbReference>
<evidence type="ECO:0000313" key="6">
    <source>
        <dbReference type="EMBL" id="KNC49777.1"/>
    </source>
</evidence>
<dbReference type="GO" id="GO:0005085">
    <property type="term" value="F:guanyl-nucleotide exchange factor activity"/>
    <property type="evidence" value="ECO:0007669"/>
    <property type="project" value="UniProtKB-KW"/>
</dbReference>
<keyword evidence="7" id="KW-1185">Reference proteome</keyword>
<dbReference type="PROSITE" id="PS50009">
    <property type="entry name" value="RASGEF_CAT"/>
    <property type="match status" value="1"/>
</dbReference>
<organism evidence="6 7">
    <name type="scientific">Thecamonas trahens ATCC 50062</name>
    <dbReference type="NCBI Taxonomy" id="461836"/>
    <lineage>
        <taxon>Eukaryota</taxon>
        <taxon>Apusozoa</taxon>
        <taxon>Apusomonadida</taxon>
        <taxon>Apusomonadidae</taxon>
        <taxon>Thecamonas</taxon>
    </lineage>
</organism>